<dbReference type="Proteomes" id="UP000807306">
    <property type="component" value="Unassembled WGS sequence"/>
</dbReference>
<accession>A0A9P6JL19</accession>
<comment type="caution">
    <text evidence="2">The sequence shown here is derived from an EMBL/GenBank/DDBJ whole genome shotgun (WGS) entry which is preliminary data.</text>
</comment>
<feature type="region of interest" description="Disordered" evidence="1">
    <location>
        <begin position="191"/>
        <end position="210"/>
    </location>
</feature>
<feature type="region of interest" description="Disordered" evidence="1">
    <location>
        <begin position="235"/>
        <end position="293"/>
    </location>
</feature>
<organism evidence="2 3">
    <name type="scientific">Crepidotus variabilis</name>
    <dbReference type="NCBI Taxonomy" id="179855"/>
    <lineage>
        <taxon>Eukaryota</taxon>
        <taxon>Fungi</taxon>
        <taxon>Dikarya</taxon>
        <taxon>Basidiomycota</taxon>
        <taxon>Agaricomycotina</taxon>
        <taxon>Agaricomycetes</taxon>
        <taxon>Agaricomycetidae</taxon>
        <taxon>Agaricales</taxon>
        <taxon>Agaricineae</taxon>
        <taxon>Crepidotaceae</taxon>
        <taxon>Crepidotus</taxon>
    </lineage>
</organism>
<feature type="region of interest" description="Disordered" evidence="1">
    <location>
        <begin position="1"/>
        <end position="43"/>
    </location>
</feature>
<keyword evidence="3" id="KW-1185">Reference proteome</keyword>
<feature type="region of interest" description="Disordered" evidence="1">
    <location>
        <begin position="94"/>
        <end position="121"/>
    </location>
</feature>
<evidence type="ECO:0000313" key="2">
    <source>
        <dbReference type="EMBL" id="KAF9524761.1"/>
    </source>
</evidence>
<evidence type="ECO:0000256" key="1">
    <source>
        <dbReference type="SAM" id="MobiDB-lite"/>
    </source>
</evidence>
<reference evidence="2" key="1">
    <citation type="submission" date="2020-11" db="EMBL/GenBank/DDBJ databases">
        <authorList>
            <consortium name="DOE Joint Genome Institute"/>
            <person name="Ahrendt S."/>
            <person name="Riley R."/>
            <person name="Andreopoulos W."/>
            <person name="Labutti K."/>
            <person name="Pangilinan J."/>
            <person name="Ruiz-Duenas F.J."/>
            <person name="Barrasa J.M."/>
            <person name="Sanchez-Garcia M."/>
            <person name="Camarero S."/>
            <person name="Miyauchi S."/>
            <person name="Serrano A."/>
            <person name="Linde D."/>
            <person name="Babiker R."/>
            <person name="Drula E."/>
            <person name="Ayuso-Fernandez I."/>
            <person name="Pacheco R."/>
            <person name="Padilla G."/>
            <person name="Ferreira P."/>
            <person name="Barriuso J."/>
            <person name="Kellner H."/>
            <person name="Castanera R."/>
            <person name="Alfaro M."/>
            <person name="Ramirez L."/>
            <person name="Pisabarro A.G."/>
            <person name="Kuo A."/>
            <person name="Tritt A."/>
            <person name="Lipzen A."/>
            <person name="He G."/>
            <person name="Yan M."/>
            <person name="Ng V."/>
            <person name="Cullen D."/>
            <person name="Martin F."/>
            <person name="Rosso M.-N."/>
            <person name="Henrissat B."/>
            <person name="Hibbett D."/>
            <person name="Martinez A.T."/>
            <person name="Grigoriev I.V."/>
        </authorList>
    </citation>
    <scope>NUCLEOTIDE SEQUENCE</scope>
    <source>
        <strain evidence="2">CBS 506.95</strain>
    </source>
</reference>
<proteinExistence type="predicted"/>
<dbReference type="AlphaFoldDB" id="A0A9P6JL19"/>
<feature type="compositionally biased region" description="Low complexity" evidence="1">
    <location>
        <begin position="195"/>
        <end position="210"/>
    </location>
</feature>
<sequence>MPFSVDDTIRATSPKSNAYRTGNQPSPVPCRHRDGTRSRSPIKGLFTSRSSLAESSTAVQFTVLEADITDASDDSGVEDDAVYISHFSVASRNARLRSSGPPGLTPPYPTSISPSPTPKSKNRSFNFMFAKDFSGTLKTNPSSPISNVQDESCTVVPLPHRNAPSPPSQPPCVAVSIPSVTISAPSAGLDAPTVRASSSRTPATSATIAPSTIKSKHNQPRFTARTRLHSLLKDVRHGRISSSIPSSPVPRPSRTSLHPPPLELSGSPESRDLTDLDLFTEDDDETPRPSPIAEHYCKIPTVPMVRSFNL</sequence>
<protein>
    <submittedName>
        <fullName evidence="2">Uncharacterized protein</fullName>
    </submittedName>
</protein>
<gene>
    <name evidence="2" type="ORF">CPB83DRAFT_594384</name>
</gene>
<dbReference type="EMBL" id="MU157893">
    <property type="protein sequence ID" value="KAF9524761.1"/>
    <property type="molecule type" value="Genomic_DNA"/>
</dbReference>
<feature type="compositionally biased region" description="Low complexity" evidence="1">
    <location>
        <begin position="240"/>
        <end position="268"/>
    </location>
</feature>
<evidence type="ECO:0000313" key="3">
    <source>
        <dbReference type="Proteomes" id="UP000807306"/>
    </source>
</evidence>
<dbReference type="OrthoDB" id="2757916at2759"/>
<name>A0A9P6JL19_9AGAR</name>
<feature type="compositionally biased region" description="Polar residues" evidence="1">
    <location>
        <begin position="10"/>
        <end position="25"/>
    </location>
</feature>